<keyword evidence="2" id="KW-1185">Reference proteome</keyword>
<reference evidence="1" key="2">
    <citation type="submission" date="2022-06" db="UniProtKB">
        <authorList>
            <consortium name="EnsemblMetazoa"/>
        </authorList>
    </citation>
    <scope>IDENTIFICATION</scope>
    <source>
        <strain evidence="1">PS312</strain>
    </source>
</reference>
<dbReference type="Proteomes" id="UP000005239">
    <property type="component" value="Unassembled WGS sequence"/>
</dbReference>
<accession>A0A8R1YMM1</accession>
<dbReference type="EnsemblMetazoa" id="PPA35724.1">
    <property type="protein sequence ID" value="PPA35724.1"/>
    <property type="gene ID" value="WBGene00274093"/>
</dbReference>
<proteinExistence type="predicted"/>
<protein>
    <submittedName>
        <fullName evidence="1">Uncharacterized protein</fullName>
    </submittedName>
</protein>
<organism evidence="1 2">
    <name type="scientific">Pristionchus pacificus</name>
    <name type="common">Parasitic nematode worm</name>
    <dbReference type="NCBI Taxonomy" id="54126"/>
    <lineage>
        <taxon>Eukaryota</taxon>
        <taxon>Metazoa</taxon>
        <taxon>Ecdysozoa</taxon>
        <taxon>Nematoda</taxon>
        <taxon>Chromadorea</taxon>
        <taxon>Rhabditida</taxon>
        <taxon>Rhabditina</taxon>
        <taxon>Diplogasteromorpha</taxon>
        <taxon>Diplogasteroidea</taxon>
        <taxon>Neodiplogasteridae</taxon>
        <taxon>Pristionchus</taxon>
    </lineage>
</organism>
<sequence>MYTRSTISHVDTERTAVEVLSVEHGDSVLSSGLVGELTEAESLRAASLTVDHETAIRHFNECYSPDVGDMSGLAEEVSEIVLGPVGHVDTEGTAVEIGSIELRDGILSGLFVSELAESESLRTASLAVDHQTAKNVIT</sequence>
<reference evidence="2" key="1">
    <citation type="journal article" date="2008" name="Nat. Genet.">
        <title>The Pristionchus pacificus genome provides a unique perspective on nematode lifestyle and parasitism.</title>
        <authorList>
            <person name="Dieterich C."/>
            <person name="Clifton S.W."/>
            <person name="Schuster L.N."/>
            <person name="Chinwalla A."/>
            <person name="Delehaunty K."/>
            <person name="Dinkelacker I."/>
            <person name="Fulton L."/>
            <person name="Fulton R."/>
            <person name="Godfrey J."/>
            <person name="Minx P."/>
            <person name="Mitreva M."/>
            <person name="Roeseler W."/>
            <person name="Tian H."/>
            <person name="Witte H."/>
            <person name="Yang S.P."/>
            <person name="Wilson R.K."/>
            <person name="Sommer R.J."/>
        </authorList>
    </citation>
    <scope>NUCLEOTIDE SEQUENCE [LARGE SCALE GENOMIC DNA]</scope>
    <source>
        <strain evidence="2">PS312</strain>
    </source>
</reference>
<accession>A0A2A6BLS6</accession>
<evidence type="ECO:0000313" key="2">
    <source>
        <dbReference type="Proteomes" id="UP000005239"/>
    </source>
</evidence>
<name>A0A2A6BLS6_PRIPA</name>
<dbReference type="AlphaFoldDB" id="A0A2A6BLS6"/>
<evidence type="ECO:0000313" key="1">
    <source>
        <dbReference type="EnsemblMetazoa" id="PPA35724.1"/>
    </source>
</evidence>
<gene>
    <name evidence="1" type="primary">WBGene00274093</name>
</gene>